<dbReference type="OrthoDB" id="9765926at2"/>
<name>A0A5B9FV21_9FLAO</name>
<protein>
    <submittedName>
        <fullName evidence="5">T9SS type A sorting domain-containing protein</fullName>
    </submittedName>
</protein>
<dbReference type="InterPro" id="IPR026444">
    <property type="entry name" value="Secre_tail"/>
</dbReference>
<sequence>MKKNYFKLSALTVLFTVFLSNKNHAQDTYTVEAIPFQQYSTSQPIEFTIDDKYSDVLTIPFNFTFFEQEYNQFLVSTNGYIDFRTELANENSPWSFNMSIPNTGFPVKNSILGCYHDMDNSSGVGTITWSVTGNAPYRQFVLLYNNQPHFSASCNTTAFSSFQVILYETVNFIDVQIIKKDLCTEWQGGYAVVGVINDTGTEGYAPPLRNTGAWTVTEGAGEGWRFKPQANPDNTYKYIKCDTDADGIETFDFNVILNDINSSAVLYSTYEDAEAESNALSGTGYTNAVPFELTTIYARYNDIIIPVSLSMVDCGLAFDNDNVPTADEDLNQDGNLANDDTDGDGLPDFIDNDDDGDLILTSEEYVFGRDVNDMYDTDGDGIPNYLDNDDDGDGILTINEEYNGNNYPADDDTDEDGIPDYLDNDDDGDGILTIDEDYNQNGDPTDDDLNGNNIPDYLDAEAQGLGINENDFNKSITIYPNPTNDVLNINNLTGKEITEVTIYSINGVKVKQLNTANQLDIKELQTGIYILKITIDNQSLTYKLIKN</sequence>
<dbReference type="InterPro" id="IPR028974">
    <property type="entry name" value="TSP_type-3_rpt"/>
</dbReference>
<accession>A0A5B9FV21</accession>
<gene>
    <name evidence="5" type="ORF">FUA48_14955</name>
</gene>
<dbReference type="GO" id="GO:0005509">
    <property type="term" value="F:calcium ion binding"/>
    <property type="evidence" value="ECO:0007669"/>
    <property type="project" value="InterPro"/>
</dbReference>
<feature type="compositionally biased region" description="Acidic residues" evidence="2">
    <location>
        <begin position="339"/>
        <end position="355"/>
    </location>
</feature>
<dbReference type="EMBL" id="CP042831">
    <property type="protein sequence ID" value="QEE50830.1"/>
    <property type="molecule type" value="Genomic_DNA"/>
</dbReference>
<dbReference type="Gene3D" id="4.10.1080.10">
    <property type="entry name" value="TSP type-3 repeat"/>
    <property type="match status" value="1"/>
</dbReference>
<dbReference type="Pfam" id="PF18962">
    <property type="entry name" value="Por_Secre_tail"/>
    <property type="match status" value="1"/>
</dbReference>
<dbReference type="SUPFAM" id="SSF103647">
    <property type="entry name" value="TSP type-3 repeat"/>
    <property type="match status" value="1"/>
</dbReference>
<reference evidence="5 6" key="1">
    <citation type="submission" date="2019-08" db="EMBL/GenBank/DDBJ databases">
        <title>Flavobacterium alkalisoli sp. nov., isolated from rhizosphere soil of Suaeda salsa.</title>
        <authorList>
            <person name="Sun J.-Q."/>
            <person name="Xu L."/>
        </authorList>
    </citation>
    <scope>NUCLEOTIDE SEQUENCE [LARGE SCALE GENOMIC DNA]</scope>
    <source>
        <strain evidence="5 6">XS-5</strain>
    </source>
</reference>
<dbReference type="AlphaFoldDB" id="A0A5B9FV21"/>
<feature type="chain" id="PRO_5022697827" evidence="3">
    <location>
        <begin position="26"/>
        <end position="547"/>
    </location>
</feature>
<evidence type="ECO:0000256" key="2">
    <source>
        <dbReference type="SAM" id="MobiDB-lite"/>
    </source>
</evidence>
<proteinExistence type="predicted"/>
<dbReference type="Proteomes" id="UP000321222">
    <property type="component" value="Chromosome"/>
</dbReference>
<feature type="region of interest" description="Disordered" evidence="2">
    <location>
        <begin position="325"/>
        <end position="355"/>
    </location>
</feature>
<dbReference type="KEGG" id="fak:FUA48_14955"/>
<keyword evidence="1 3" id="KW-0732">Signal</keyword>
<dbReference type="RefSeq" id="WP_147584276.1">
    <property type="nucleotide sequence ID" value="NZ_CP042831.1"/>
</dbReference>
<feature type="signal peptide" evidence="3">
    <location>
        <begin position="1"/>
        <end position="25"/>
    </location>
</feature>
<organism evidence="5 6">
    <name type="scientific">Flavobacterium alkalisoli</name>
    <dbReference type="NCBI Taxonomy" id="2602769"/>
    <lineage>
        <taxon>Bacteria</taxon>
        <taxon>Pseudomonadati</taxon>
        <taxon>Bacteroidota</taxon>
        <taxon>Flavobacteriia</taxon>
        <taxon>Flavobacteriales</taxon>
        <taxon>Flavobacteriaceae</taxon>
        <taxon>Flavobacterium</taxon>
    </lineage>
</organism>
<dbReference type="NCBIfam" id="TIGR04183">
    <property type="entry name" value="Por_Secre_tail"/>
    <property type="match status" value="1"/>
</dbReference>
<feature type="compositionally biased region" description="Acidic residues" evidence="2">
    <location>
        <begin position="409"/>
        <end position="448"/>
    </location>
</feature>
<feature type="domain" description="Secretion system C-terminal sorting" evidence="4">
    <location>
        <begin position="478"/>
        <end position="545"/>
    </location>
</feature>
<keyword evidence="6" id="KW-1185">Reference proteome</keyword>
<feature type="region of interest" description="Disordered" evidence="2">
    <location>
        <begin position="400"/>
        <end position="448"/>
    </location>
</feature>
<evidence type="ECO:0000313" key="5">
    <source>
        <dbReference type="EMBL" id="QEE50830.1"/>
    </source>
</evidence>
<evidence type="ECO:0000256" key="3">
    <source>
        <dbReference type="SAM" id="SignalP"/>
    </source>
</evidence>
<evidence type="ECO:0000313" key="6">
    <source>
        <dbReference type="Proteomes" id="UP000321222"/>
    </source>
</evidence>
<evidence type="ECO:0000259" key="4">
    <source>
        <dbReference type="Pfam" id="PF18962"/>
    </source>
</evidence>
<evidence type="ECO:0000256" key="1">
    <source>
        <dbReference type="ARBA" id="ARBA00022729"/>
    </source>
</evidence>